<dbReference type="PANTHER" id="PTHR46401:SF2">
    <property type="entry name" value="GLYCOSYLTRANSFERASE WBBK-RELATED"/>
    <property type="match status" value="1"/>
</dbReference>
<organism evidence="4 5">
    <name type="scientific">Rosistilla carotiformis</name>
    <dbReference type="NCBI Taxonomy" id="2528017"/>
    <lineage>
        <taxon>Bacteria</taxon>
        <taxon>Pseudomonadati</taxon>
        <taxon>Planctomycetota</taxon>
        <taxon>Planctomycetia</taxon>
        <taxon>Pirellulales</taxon>
        <taxon>Pirellulaceae</taxon>
        <taxon>Rosistilla</taxon>
    </lineage>
</organism>
<dbReference type="Gene3D" id="3.40.50.2000">
    <property type="entry name" value="Glycogen Phosphorylase B"/>
    <property type="match status" value="2"/>
</dbReference>
<keyword evidence="1 4" id="KW-0808">Transferase</keyword>
<dbReference type="SUPFAM" id="SSF53756">
    <property type="entry name" value="UDP-Glycosyltransferase/glycogen phosphorylase"/>
    <property type="match status" value="1"/>
</dbReference>
<dbReference type="Proteomes" id="UP000315082">
    <property type="component" value="Chromosome"/>
</dbReference>
<dbReference type="Pfam" id="PF13439">
    <property type="entry name" value="Glyco_transf_4"/>
    <property type="match status" value="1"/>
</dbReference>
<dbReference type="GO" id="GO:0004373">
    <property type="term" value="F:alpha-1,4-glucan glucosyltransferase (UDP-glucose donor) activity"/>
    <property type="evidence" value="ECO:0007669"/>
    <property type="project" value="UniProtKB-EC"/>
</dbReference>
<protein>
    <submittedName>
        <fullName evidence="4">Glycogen synthase</fullName>
        <ecNumber evidence="4">2.4.1.11</ecNumber>
    </submittedName>
</protein>
<dbReference type="RefSeq" id="WP_145102497.1">
    <property type="nucleotide sequence ID" value="NZ_CP036348.1"/>
</dbReference>
<dbReference type="EC" id="2.4.1.11" evidence="4"/>
<evidence type="ECO:0000313" key="5">
    <source>
        <dbReference type="Proteomes" id="UP000315082"/>
    </source>
</evidence>
<sequence>MSASRNLIYDSRWISPTGIGRFASELGDRLPCLHHQAIGGSPTSPLDCLRLGWMLWNTDRAFFSPGFNVPLTSPMLAKRSFVFTIHDLIYVNHPAEASLAKRLYCQHVIRPAARRAYKVLTVSEFSKREIVDWARIDPSQIEVVYNGVGSAFTHAGPKHDLHRPYLLYVGNQRPHKNVGGLLHAFAQICGTRDVDLAITGQATAETVATMEKLAIAGRVHFLGKLSDDQLAAAYRGAQATVLASEYEGFGLPVIESMACGTPVVCSNVTSLPEVAGDAAVLVETHPDSIAAGIRRVLEDPTLQQTLIAAGLNRAADFSWEATAAKVLQVLQPLTVAATQSVPTLIQPLEASVK</sequence>
<keyword evidence="5" id="KW-1185">Reference proteome</keyword>
<evidence type="ECO:0000256" key="1">
    <source>
        <dbReference type="ARBA" id="ARBA00022679"/>
    </source>
</evidence>
<dbReference type="CDD" id="cd03809">
    <property type="entry name" value="GT4_MtfB-like"/>
    <property type="match status" value="1"/>
</dbReference>
<dbReference type="Pfam" id="PF00534">
    <property type="entry name" value="Glycos_transf_1"/>
    <property type="match status" value="1"/>
</dbReference>
<dbReference type="EMBL" id="CP036348">
    <property type="protein sequence ID" value="QDV71804.1"/>
    <property type="molecule type" value="Genomic_DNA"/>
</dbReference>
<dbReference type="InterPro" id="IPR028098">
    <property type="entry name" value="Glyco_trans_4-like_N"/>
</dbReference>
<dbReference type="AlphaFoldDB" id="A0A518K1X1"/>
<evidence type="ECO:0000313" key="4">
    <source>
        <dbReference type="EMBL" id="QDV71804.1"/>
    </source>
</evidence>
<dbReference type="InterPro" id="IPR001296">
    <property type="entry name" value="Glyco_trans_1"/>
</dbReference>
<reference evidence="4 5" key="1">
    <citation type="submission" date="2019-02" db="EMBL/GenBank/DDBJ databases">
        <title>Deep-cultivation of Planctomycetes and their phenomic and genomic characterization uncovers novel biology.</title>
        <authorList>
            <person name="Wiegand S."/>
            <person name="Jogler M."/>
            <person name="Boedeker C."/>
            <person name="Pinto D."/>
            <person name="Vollmers J."/>
            <person name="Rivas-Marin E."/>
            <person name="Kohn T."/>
            <person name="Peeters S.H."/>
            <person name="Heuer A."/>
            <person name="Rast P."/>
            <person name="Oberbeckmann S."/>
            <person name="Bunk B."/>
            <person name="Jeske O."/>
            <person name="Meyerdierks A."/>
            <person name="Storesund J.E."/>
            <person name="Kallscheuer N."/>
            <person name="Luecker S."/>
            <person name="Lage O.M."/>
            <person name="Pohl T."/>
            <person name="Merkel B.J."/>
            <person name="Hornburger P."/>
            <person name="Mueller R.-W."/>
            <person name="Bruemmer F."/>
            <person name="Labrenz M."/>
            <person name="Spormann A.M."/>
            <person name="Op den Camp H."/>
            <person name="Overmann J."/>
            <person name="Amann R."/>
            <person name="Jetten M.S.M."/>
            <person name="Mascher T."/>
            <person name="Medema M.H."/>
            <person name="Devos D.P."/>
            <person name="Kaster A.-K."/>
            <person name="Ovreas L."/>
            <person name="Rohde M."/>
            <person name="Galperin M.Y."/>
            <person name="Jogler C."/>
        </authorList>
    </citation>
    <scope>NUCLEOTIDE SEQUENCE [LARGE SCALE GENOMIC DNA]</scope>
    <source>
        <strain evidence="4 5">Poly24</strain>
    </source>
</reference>
<keyword evidence="4" id="KW-0328">Glycosyltransferase</keyword>
<dbReference type="KEGG" id="rcf:Poly24_55440"/>
<gene>
    <name evidence="4" type="ORF">Poly24_55440</name>
</gene>
<dbReference type="OrthoDB" id="283384at2"/>
<accession>A0A518K1X1</accession>
<proteinExistence type="predicted"/>
<dbReference type="PANTHER" id="PTHR46401">
    <property type="entry name" value="GLYCOSYLTRANSFERASE WBBK-RELATED"/>
    <property type="match status" value="1"/>
</dbReference>
<feature type="domain" description="Glycosyltransferase subfamily 4-like N-terminal" evidence="3">
    <location>
        <begin position="78"/>
        <end position="148"/>
    </location>
</feature>
<dbReference type="GO" id="GO:0009103">
    <property type="term" value="P:lipopolysaccharide biosynthetic process"/>
    <property type="evidence" value="ECO:0007669"/>
    <property type="project" value="TreeGrafter"/>
</dbReference>
<feature type="domain" description="Glycosyl transferase family 1" evidence="2">
    <location>
        <begin position="158"/>
        <end position="310"/>
    </location>
</feature>
<evidence type="ECO:0000259" key="2">
    <source>
        <dbReference type="Pfam" id="PF00534"/>
    </source>
</evidence>
<evidence type="ECO:0000259" key="3">
    <source>
        <dbReference type="Pfam" id="PF13439"/>
    </source>
</evidence>
<name>A0A518K1X1_9BACT</name>